<gene>
    <name evidence="1" type="ORF">EP57_11135</name>
</gene>
<proteinExistence type="predicted"/>
<dbReference type="OrthoDB" id="9882307at2"/>
<reference evidence="1 2" key="1">
    <citation type="submission" date="2014-05" db="EMBL/GenBank/DDBJ databases">
        <title>Novel Listeriaceae from food processing environments.</title>
        <authorList>
            <person name="den Bakker H.C."/>
        </authorList>
    </citation>
    <scope>NUCLEOTIDE SEQUENCE [LARGE SCALE GENOMIC DNA]</scope>
    <source>
        <strain evidence="1 2">FSL A5-0281</strain>
    </source>
</reference>
<sequence>MIQIQKKYTELIWTSVTGLLAVLAFVFVQDAVYWFDNFYVVFSAAGIIIASYLVATCISFVRSLKGTLSGVEMLVIYFSVPASLVLSVCMFLLTVMWLG</sequence>
<comment type="caution">
    <text evidence="1">The sequence shown here is derived from an EMBL/GenBank/DDBJ whole genome shotgun (WGS) entry which is preliminary data.</text>
</comment>
<dbReference type="EMBL" id="JNFA01000024">
    <property type="protein sequence ID" value="KGL40438.1"/>
    <property type="molecule type" value="Genomic_DNA"/>
</dbReference>
<name>A0A099W7P1_9LIST</name>
<dbReference type="RefSeq" id="WP_036086638.1">
    <property type="nucleotide sequence ID" value="NZ_CBCSHQ010000002.1"/>
</dbReference>
<protein>
    <submittedName>
        <fullName evidence="1">Uncharacterized protein</fullName>
    </submittedName>
</protein>
<accession>A0A099W7P1</accession>
<evidence type="ECO:0000313" key="2">
    <source>
        <dbReference type="Proteomes" id="UP000029844"/>
    </source>
</evidence>
<dbReference type="Proteomes" id="UP000029844">
    <property type="component" value="Unassembled WGS sequence"/>
</dbReference>
<evidence type="ECO:0000313" key="1">
    <source>
        <dbReference type="EMBL" id="KGL40438.1"/>
    </source>
</evidence>
<dbReference type="AlphaFoldDB" id="A0A099W7P1"/>
<dbReference type="STRING" id="1552123.EP57_11135"/>
<dbReference type="GeneID" id="58717918"/>
<keyword evidence="2" id="KW-1185">Reference proteome</keyword>
<organism evidence="1 2">
    <name type="scientific">Listeria booriae</name>
    <dbReference type="NCBI Taxonomy" id="1552123"/>
    <lineage>
        <taxon>Bacteria</taxon>
        <taxon>Bacillati</taxon>
        <taxon>Bacillota</taxon>
        <taxon>Bacilli</taxon>
        <taxon>Bacillales</taxon>
        <taxon>Listeriaceae</taxon>
        <taxon>Listeria</taxon>
    </lineage>
</organism>